<keyword evidence="2" id="KW-1185">Reference proteome</keyword>
<gene>
    <name evidence="1" type="ORF">SAMN05216363_1132</name>
</gene>
<evidence type="ECO:0000313" key="2">
    <source>
        <dbReference type="Proteomes" id="UP000198675"/>
    </source>
</evidence>
<accession>A0A1H2LDA0</accession>
<evidence type="ECO:0000313" key="1">
    <source>
        <dbReference type="EMBL" id="SDU78608.1"/>
    </source>
</evidence>
<dbReference type="RefSeq" id="WP_017676995.1">
    <property type="nucleotide sequence ID" value="NZ_LT629797.1"/>
</dbReference>
<dbReference type="EMBL" id="LT629797">
    <property type="protein sequence ID" value="SDU78608.1"/>
    <property type="molecule type" value="Genomic_DNA"/>
</dbReference>
<reference evidence="2" key="1">
    <citation type="submission" date="2016-10" db="EMBL/GenBank/DDBJ databases">
        <authorList>
            <person name="Varghese N."/>
            <person name="Submissions S."/>
        </authorList>
    </citation>
    <scope>NUCLEOTIDE SEQUENCE [LARGE SCALE GENOMIC DNA]</scope>
    <source>
        <strain evidence="2">KCTC 32246</strain>
    </source>
</reference>
<proteinExistence type="predicted"/>
<evidence type="ECO:0008006" key="3">
    <source>
        <dbReference type="Google" id="ProtNLM"/>
    </source>
</evidence>
<dbReference type="AlphaFoldDB" id="A0A1H2LDA0"/>
<organism evidence="1 2">
    <name type="scientific">Pseudomonas sihuiensis</name>
    <dbReference type="NCBI Taxonomy" id="1274359"/>
    <lineage>
        <taxon>Bacteria</taxon>
        <taxon>Pseudomonadati</taxon>
        <taxon>Pseudomonadota</taxon>
        <taxon>Gammaproteobacteria</taxon>
        <taxon>Pseudomonadales</taxon>
        <taxon>Pseudomonadaceae</taxon>
        <taxon>Pseudomonas</taxon>
    </lineage>
</organism>
<dbReference type="Proteomes" id="UP000198675">
    <property type="component" value="Chromosome I"/>
</dbReference>
<protein>
    <recommendedName>
        <fullName evidence="3">YqjK-like protein</fullName>
    </recommendedName>
</protein>
<sequence length="101" mass="11336">MKVSPEQQRQALRLQLAAQRQRLQQLLGADSKGSYPRSLTLRLLRAMPAQRVQLVSALAMLLGPRALRSFSLLLILGRFVRLLASGAPRQRPASARPKRLR</sequence>
<name>A0A1H2LDA0_9PSED</name>